<dbReference type="EMBL" id="SPHZ02000001">
    <property type="protein sequence ID" value="KAF0932275.1"/>
    <property type="molecule type" value="Genomic_DNA"/>
</dbReference>
<protein>
    <submittedName>
        <fullName evidence="2">Uncharacterized protein</fullName>
    </submittedName>
</protein>
<organism evidence="2 3">
    <name type="scientific">Oryza meyeriana var. granulata</name>
    <dbReference type="NCBI Taxonomy" id="110450"/>
    <lineage>
        <taxon>Eukaryota</taxon>
        <taxon>Viridiplantae</taxon>
        <taxon>Streptophyta</taxon>
        <taxon>Embryophyta</taxon>
        <taxon>Tracheophyta</taxon>
        <taxon>Spermatophyta</taxon>
        <taxon>Magnoliopsida</taxon>
        <taxon>Liliopsida</taxon>
        <taxon>Poales</taxon>
        <taxon>Poaceae</taxon>
        <taxon>BOP clade</taxon>
        <taxon>Oryzoideae</taxon>
        <taxon>Oryzeae</taxon>
        <taxon>Oryzinae</taxon>
        <taxon>Oryza</taxon>
        <taxon>Oryza meyeriana</taxon>
    </lineage>
</organism>
<feature type="region of interest" description="Disordered" evidence="1">
    <location>
        <begin position="1"/>
        <end position="40"/>
    </location>
</feature>
<proteinExistence type="predicted"/>
<gene>
    <name evidence="2" type="ORF">E2562_009541</name>
</gene>
<keyword evidence="3" id="KW-1185">Reference proteome</keyword>
<evidence type="ECO:0000313" key="3">
    <source>
        <dbReference type="Proteomes" id="UP000479710"/>
    </source>
</evidence>
<dbReference type="EMBL" id="SPHZ02000001">
    <property type="protein sequence ID" value="KAF0932274.1"/>
    <property type="molecule type" value="Genomic_DNA"/>
</dbReference>
<dbReference type="Proteomes" id="UP000479710">
    <property type="component" value="Unassembled WGS sequence"/>
</dbReference>
<dbReference type="AlphaFoldDB" id="A0A6G1F613"/>
<feature type="region of interest" description="Disordered" evidence="1">
    <location>
        <begin position="296"/>
        <end position="343"/>
    </location>
</feature>
<feature type="compositionally biased region" description="Basic residues" evidence="1">
    <location>
        <begin position="322"/>
        <end position="335"/>
    </location>
</feature>
<feature type="region of interest" description="Disordered" evidence="1">
    <location>
        <begin position="69"/>
        <end position="120"/>
    </location>
</feature>
<name>A0A6G1F613_9ORYZ</name>
<reference evidence="2 3" key="1">
    <citation type="submission" date="2019-11" db="EMBL/GenBank/DDBJ databases">
        <title>Whole genome sequence of Oryza granulata.</title>
        <authorList>
            <person name="Li W."/>
        </authorList>
    </citation>
    <scope>NUCLEOTIDE SEQUENCE [LARGE SCALE GENOMIC DNA]</scope>
    <source>
        <strain evidence="3">cv. Menghai</strain>
        <tissue evidence="2">Leaf</tissue>
    </source>
</reference>
<accession>A0A6G1F613</accession>
<feature type="compositionally biased region" description="Low complexity" evidence="1">
    <location>
        <begin position="78"/>
        <end position="87"/>
    </location>
</feature>
<evidence type="ECO:0000313" key="2">
    <source>
        <dbReference type="EMBL" id="KAF0932275.1"/>
    </source>
</evidence>
<evidence type="ECO:0000256" key="1">
    <source>
        <dbReference type="SAM" id="MobiDB-lite"/>
    </source>
</evidence>
<comment type="caution">
    <text evidence="2">The sequence shown here is derived from an EMBL/GenBank/DDBJ whole genome shotgun (WGS) entry which is preliminary data.</text>
</comment>
<sequence length="343" mass="36996">MGHPSPLPQPAHYASLLQAQDHANPRLPVGRDYAGPSADPRARNVSARLISFARTHAHPSATAIWDPHHANLADGHSHPTAHSSSSPVQPAAHARPVLGKMPSRTQSTCRPRRCTPSSMHRPLKCPSHVNLTAPHPSPPYSCFPPLLCQRRLKDRRTEASRGSLRTTAEQEDAAHALSPCRLYAALSAAVFSPRIRPGAAPTNEANRSILFKANSESLSLSLSSSQNPSPDASTVLSVPVLFSSPPRLPPHHLVRRPGTSDLATLVSTSVDLVGRGARDTVPCHLLLSLVDRQASDEHEEEEALPRPPSVAWPPMSGGHATSTRRRRHSLNHLRCRSFADPAG</sequence>